<evidence type="ECO:0000313" key="2">
    <source>
        <dbReference type="Proteomes" id="UP000828251"/>
    </source>
</evidence>
<reference evidence="1 2" key="1">
    <citation type="journal article" date="2021" name="Plant Biotechnol. J.">
        <title>Multi-omics assisted identification of the key and species-specific regulatory components of drought-tolerant mechanisms in Gossypium stocksii.</title>
        <authorList>
            <person name="Yu D."/>
            <person name="Ke L."/>
            <person name="Zhang D."/>
            <person name="Wu Y."/>
            <person name="Sun Y."/>
            <person name="Mei J."/>
            <person name="Sun J."/>
            <person name="Sun Y."/>
        </authorList>
    </citation>
    <scope>NUCLEOTIDE SEQUENCE [LARGE SCALE GENOMIC DNA]</scope>
    <source>
        <strain evidence="2">cv. E1</strain>
        <tissue evidence="1">Leaf</tissue>
    </source>
</reference>
<name>A0A9D4A143_9ROSI</name>
<dbReference type="AlphaFoldDB" id="A0A9D4A143"/>
<gene>
    <name evidence="1" type="ORF">J1N35_021234</name>
</gene>
<accession>A0A9D4A143</accession>
<dbReference type="EMBL" id="JAIQCV010000007">
    <property type="protein sequence ID" value="KAH1081473.1"/>
    <property type="molecule type" value="Genomic_DNA"/>
</dbReference>
<dbReference type="Proteomes" id="UP000828251">
    <property type="component" value="Unassembled WGS sequence"/>
</dbReference>
<proteinExistence type="predicted"/>
<organism evidence="1 2">
    <name type="scientific">Gossypium stocksii</name>
    <dbReference type="NCBI Taxonomy" id="47602"/>
    <lineage>
        <taxon>Eukaryota</taxon>
        <taxon>Viridiplantae</taxon>
        <taxon>Streptophyta</taxon>
        <taxon>Embryophyta</taxon>
        <taxon>Tracheophyta</taxon>
        <taxon>Spermatophyta</taxon>
        <taxon>Magnoliopsida</taxon>
        <taxon>eudicotyledons</taxon>
        <taxon>Gunneridae</taxon>
        <taxon>Pentapetalae</taxon>
        <taxon>rosids</taxon>
        <taxon>malvids</taxon>
        <taxon>Malvales</taxon>
        <taxon>Malvaceae</taxon>
        <taxon>Malvoideae</taxon>
        <taxon>Gossypium</taxon>
    </lineage>
</organism>
<protein>
    <submittedName>
        <fullName evidence="1">Uncharacterized protein</fullName>
    </submittedName>
</protein>
<sequence>MFVQHNIHPVIFTLVFKPMMKTVDAKISRVFLNFELQGDYSLKRILVGEKKIHGLWYSSWFGKKREDPSRCWIQFITGKSIIKVERIAVEVIAELHAASLPLPPPL</sequence>
<keyword evidence="2" id="KW-1185">Reference proteome</keyword>
<evidence type="ECO:0000313" key="1">
    <source>
        <dbReference type="EMBL" id="KAH1081473.1"/>
    </source>
</evidence>
<comment type="caution">
    <text evidence="1">The sequence shown here is derived from an EMBL/GenBank/DDBJ whole genome shotgun (WGS) entry which is preliminary data.</text>
</comment>